<reference evidence="3" key="1">
    <citation type="submission" date="2024-05" db="EMBL/GenBank/DDBJ databases">
        <title>Alkalihalobacillus sp. strain MEB203 novel alkaliphilic bacterium from Lonar Lake, India.</title>
        <authorList>
            <person name="Joshi A."/>
            <person name="Thite S."/>
            <person name="Mengade P."/>
        </authorList>
    </citation>
    <scope>NUCLEOTIDE SEQUENCE</scope>
    <source>
        <strain evidence="3">MEB 203</strain>
    </source>
</reference>
<dbReference type="Pfam" id="PF13279">
    <property type="entry name" value="4HBT_2"/>
    <property type="match status" value="1"/>
</dbReference>
<dbReference type="RefSeq" id="WP_275117019.1">
    <property type="nucleotide sequence ID" value="NZ_JAOTPO010000002.1"/>
</dbReference>
<dbReference type="InterPro" id="IPR029069">
    <property type="entry name" value="HotDog_dom_sf"/>
</dbReference>
<dbReference type="EMBL" id="JAOTPO010000002">
    <property type="protein sequence ID" value="MDE5412386.1"/>
    <property type="molecule type" value="Genomic_DNA"/>
</dbReference>
<name>A0ABT5VAB5_9BACI</name>
<dbReference type="CDD" id="cd00586">
    <property type="entry name" value="4HBT"/>
    <property type="match status" value="1"/>
</dbReference>
<keyword evidence="2" id="KW-0378">Hydrolase</keyword>
<dbReference type="Proteomes" id="UP001148125">
    <property type="component" value="Unassembled WGS sequence"/>
</dbReference>
<dbReference type="SUPFAM" id="SSF54637">
    <property type="entry name" value="Thioesterase/thiol ester dehydrase-isomerase"/>
    <property type="match status" value="1"/>
</dbReference>
<evidence type="ECO:0000313" key="3">
    <source>
        <dbReference type="EMBL" id="MDE5412386.1"/>
    </source>
</evidence>
<evidence type="ECO:0000313" key="4">
    <source>
        <dbReference type="Proteomes" id="UP001148125"/>
    </source>
</evidence>
<protein>
    <submittedName>
        <fullName evidence="3">Acyl-CoA thioesterase</fullName>
    </submittedName>
</protein>
<keyword evidence="4" id="KW-1185">Reference proteome</keyword>
<evidence type="ECO:0000256" key="1">
    <source>
        <dbReference type="ARBA" id="ARBA00005953"/>
    </source>
</evidence>
<organism evidence="3 4">
    <name type="scientific">Alkalihalobacterium chitinilyticum</name>
    <dbReference type="NCBI Taxonomy" id="2980103"/>
    <lineage>
        <taxon>Bacteria</taxon>
        <taxon>Bacillati</taxon>
        <taxon>Bacillota</taxon>
        <taxon>Bacilli</taxon>
        <taxon>Bacillales</taxon>
        <taxon>Bacillaceae</taxon>
        <taxon>Alkalihalobacterium</taxon>
    </lineage>
</organism>
<dbReference type="InterPro" id="IPR050563">
    <property type="entry name" value="4-hydroxybenzoyl-CoA_TE"/>
</dbReference>
<proteinExistence type="inferred from homology"/>
<dbReference type="PIRSF" id="PIRSF003230">
    <property type="entry name" value="YbgC"/>
    <property type="match status" value="1"/>
</dbReference>
<dbReference type="PANTHER" id="PTHR31793">
    <property type="entry name" value="4-HYDROXYBENZOYL-COA THIOESTERASE FAMILY MEMBER"/>
    <property type="match status" value="1"/>
</dbReference>
<evidence type="ECO:0000256" key="2">
    <source>
        <dbReference type="ARBA" id="ARBA00022801"/>
    </source>
</evidence>
<comment type="caution">
    <text evidence="3">The sequence shown here is derived from an EMBL/GenBank/DDBJ whole genome shotgun (WGS) entry which is preliminary data.</text>
</comment>
<gene>
    <name evidence="3" type="ORF">N7Z68_03240</name>
</gene>
<sequence length="155" mass="18266">MASIPYIENIKEWEQTFSYYCPIKVRFSETDAFGHLNNTRVFVYFEEARIEYFKSLGLMSEWMKKENDCIIVTADLQCNYIKQVFFDEQLKVYVTAHHIGNTSVDLHYMVKNEKGDICITGRGRIVQISKQTGKPVEWTDQMIEKMKSARKKIEV</sequence>
<dbReference type="PANTHER" id="PTHR31793:SF24">
    <property type="entry name" value="LONG-CHAIN ACYL-COA THIOESTERASE FADM"/>
    <property type="match status" value="1"/>
</dbReference>
<dbReference type="InterPro" id="IPR006684">
    <property type="entry name" value="YbgC/YbaW"/>
</dbReference>
<comment type="similarity">
    <text evidence="1">Belongs to the 4-hydroxybenzoyl-CoA thioesterase family.</text>
</comment>
<dbReference type="Gene3D" id="3.10.129.10">
    <property type="entry name" value="Hotdog Thioesterase"/>
    <property type="match status" value="1"/>
</dbReference>
<accession>A0ABT5VAB5</accession>